<feature type="region of interest" description="Disordered" evidence="10">
    <location>
        <begin position="166"/>
        <end position="186"/>
    </location>
</feature>
<feature type="compositionally biased region" description="Basic and acidic residues" evidence="10">
    <location>
        <begin position="231"/>
        <end position="240"/>
    </location>
</feature>
<dbReference type="Gene3D" id="1.20.1520.10">
    <property type="entry name" value="ADP-ribosylation factor-like 2-binding protein, domain"/>
    <property type="match status" value="1"/>
</dbReference>
<evidence type="ECO:0000259" key="11">
    <source>
        <dbReference type="Pfam" id="PF11527"/>
    </source>
</evidence>
<protein>
    <recommendedName>
        <fullName evidence="4">Cilia- and flagella-associated protein 36</fullName>
    </recommendedName>
    <alternativeName>
        <fullName evidence="9">Coiled-coil domain-containing protein 104</fullName>
    </alternativeName>
</protein>
<evidence type="ECO:0000256" key="6">
    <source>
        <dbReference type="ARBA" id="ARBA00023054"/>
    </source>
</evidence>
<dbReference type="AlphaFoldDB" id="A0A9J7MVR5"/>
<dbReference type="GO" id="GO:0005930">
    <property type="term" value="C:axoneme"/>
    <property type="evidence" value="ECO:0000318"/>
    <property type="project" value="GO_Central"/>
</dbReference>
<gene>
    <name evidence="13" type="primary">LOC118418746</name>
</gene>
<sequence>MATSENWVLDSVVQFLRSPTWTVPVMNFIEENCLVFDNNEENKLEYTEAHNQYKGMVEALLGSFMEDLGITEDQFTEGCKKELVSAQAGTYPLGLFQQLWAADNFFSFKAMMVQTRVELELQALHLLKHQNGMDPDSKAREATGGPGEEEDDEEAILQEVLRKSKEEYEAQQKGKKSKTSSDIERVMQESKDELARMEELLKKEREMLDKALKLSLECMPKVDGDEDQDGADSKAAEKSDTPQGKPAAVIAQASAPKKEEAKLSTAPAKQSSLSDLPTARVAPVRPHKPQSPPPTQPPPQKPKPSAPPPGPPQRELSSSEAAAAWLKGAQAEAGHTSDSAGSAAAGPGDDELKRRQEHLRQQRDKLMAMKKKEREKQLQQYNQTNNRPKSSKMAERVAAGKMESVQPTPSEEDTKKLQMRLTLAERLKQEVIGKK</sequence>
<evidence type="ECO:0000256" key="4">
    <source>
        <dbReference type="ARBA" id="ARBA00021815"/>
    </source>
</evidence>
<dbReference type="Pfam" id="PF11527">
    <property type="entry name" value="ARL2_Bind_BART"/>
    <property type="match status" value="1"/>
</dbReference>
<name>A0A9J7MVR5_BRAFL</name>
<evidence type="ECO:0000313" key="12">
    <source>
        <dbReference type="Proteomes" id="UP000001554"/>
    </source>
</evidence>
<organism evidence="12 13">
    <name type="scientific">Branchiostoma floridae</name>
    <name type="common">Florida lancelet</name>
    <name type="synonym">Amphioxus</name>
    <dbReference type="NCBI Taxonomy" id="7739"/>
    <lineage>
        <taxon>Eukaryota</taxon>
        <taxon>Metazoa</taxon>
        <taxon>Chordata</taxon>
        <taxon>Cephalochordata</taxon>
        <taxon>Leptocardii</taxon>
        <taxon>Amphioxiformes</taxon>
        <taxon>Branchiostomatidae</taxon>
        <taxon>Branchiostoma</taxon>
    </lineage>
</organism>
<evidence type="ECO:0000256" key="7">
    <source>
        <dbReference type="ARBA" id="ARBA00023069"/>
    </source>
</evidence>
<keyword evidence="5" id="KW-0963">Cytoplasm</keyword>
<reference evidence="13" key="2">
    <citation type="submission" date="2025-08" db="UniProtKB">
        <authorList>
            <consortium name="RefSeq"/>
        </authorList>
    </citation>
    <scope>IDENTIFICATION</scope>
    <source>
        <strain evidence="13">S238N-H82</strain>
        <tissue evidence="13">Testes</tissue>
    </source>
</reference>
<dbReference type="GO" id="GO:0097546">
    <property type="term" value="C:ciliary base"/>
    <property type="evidence" value="ECO:0000318"/>
    <property type="project" value="GO_Central"/>
</dbReference>
<dbReference type="GeneID" id="118418746"/>
<feature type="region of interest" description="Disordered" evidence="10">
    <location>
        <begin position="130"/>
        <end position="154"/>
    </location>
</feature>
<proteinExistence type="inferred from homology"/>
<evidence type="ECO:0000256" key="3">
    <source>
        <dbReference type="ARBA" id="ARBA00007460"/>
    </source>
</evidence>
<dbReference type="RefSeq" id="XP_035680675.1">
    <property type="nucleotide sequence ID" value="XM_035824782.1"/>
</dbReference>
<evidence type="ECO:0000256" key="9">
    <source>
        <dbReference type="ARBA" id="ARBA00031593"/>
    </source>
</evidence>
<dbReference type="PANTHER" id="PTHR21532:SF0">
    <property type="entry name" value="CILIA- AND FLAGELLA-ASSOCIATED PROTEIN 36"/>
    <property type="match status" value="1"/>
</dbReference>
<keyword evidence="6" id="KW-0175">Coiled coil</keyword>
<feature type="region of interest" description="Disordered" evidence="10">
    <location>
        <begin position="219"/>
        <end position="416"/>
    </location>
</feature>
<dbReference type="PANTHER" id="PTHR21532">
    <property type="entry name" value="PHOSPHODIESTERASE HL"/>
    <property type="match status" value="1"/>
</dbReference>
<evidence type="ECO:0000256" key="10">
    <source>
        <dbReference type="SAM" id="MobiDB-lite"/>
    </source>
</evidence>
<accession>A0A9J7MVR5</accession>
<dbReference type="OrthoDB" id="272687at2759"/>
<keyword evidence="7" id="KW-0969">Cilium</keyword>
<evidence type="ECO:0000256" key="1">
    <source>
        <dbReference type="ARBA" id="ARBA00004138"/>
    </source>
</evidence>
<dbReference type="OMA" id="DWYIPIL"/>
<comment type="subcellular location">
    <subcellularLocation>
        <location evidence="1">Cell projection</location>
        <location evidence="1">Cilium</location>
    </subcellularLocation>
    <subcellularLocation>
        <location evidence="2">Cytoplasm</location>
    </subcellularLocation>
</comment>
<keyword evidence="12" id="KW-1185">Reference proteome</keyword>
<dbReference type="InterPro" id="IPR038888">
    <property type="entry name" value="CFAP36"/>
</dbReference>
<evidence type="ECO:0000256" key="8">
    <source>
        <dbReference type="ARBA" id="ARBA00023273"/>
    </source>
</evidence>
<evidence type="ECO:0000256" key="2">
    <source>
        <dbReference type="ARBA" id="ARBA00004496"/>
    </source>
</evidence>
<dbReference type="InterPro" id="IPR042541">
    <property type="entry name" value="BART_sf"/>
</dbReference>
<dbReference type="Proteomes" id="UP000001554">
    <property type="component" value="Chromosome 1"/>
</dbReference>
<dbReference type="InterPro" id="IPR023379">
    <property type="entry name" value="BART_dom"/>
</dbReference>
<evidence type="ECO:0000256" key="5">
    <source>
        <dbReference type="ARBA" id="ARBA00022490"/>
    </source>
</evidence>
<dbReference type="KEGG" id="bfo:118418746"/>
<feature type="compositionally biased region" description="Basic and acidic residues" evidence="10">
    <location>
        <begin position="350"/>
        <end position="377"/>
    </location>
</feature>
<feature type="domain" description="BART" evidence="11">
    <location>
        <begin position="5"/>
        <end position="120"/>
    </location>
</feature>
<feature type="compositionally biased region" description="Low complexity" evidence="10">
    <location>
        <begin position="337"/>
        <end position="347"/>
    </location>
</feature>
<feature type="compositionally biased region" description="Pro residues" evidence="10">
    <location>
        <begin position="289"/>
        <end position="312"/>
    </location>
</feature>
<reference evidence="12" key="1">
    <citation type="journal article" date="2020" name="Nat. Ecol. Evol.">
        <title>Deeply conserved synteny resolves early events in vertebrate evolution.</title>
        <authorList>
            <person name="Simakov O."/>
            <person name="Marletaz F."/>
            <person name="Yue J.X."/>
            <person name="O'Connell B."/>
            <person name="Jenkins J."/>
            <person name="Brandt A."/>
            <person name="Calef R."/>
            <person name="Tung C.H."/>
            <person name="Huang T.K."/>
            <person name="Schmutz J."/>
            <person name="Satoh N."/>
            <person name="Yu J.K."/>
            <person name="Putnam N.H."/>
            <person name="Green R.E."/>
            <person name="Rokhsar D.S."/>
        </authorList>
    </citation>
    <scope>NUCLEOTIDE SEQUENCE [LARGE SCALE GENOMIC DNA]</scope>
    <source>
        <strain evidence="12">S238N-H82</strain>
    </source>
</reference>
<feature type="compositionally biased region" description="Polar residues" evidence="10">
    <location>
        <begin position="378"/>
        <end position="388"/>
    </location>
</feature>
<comment type="similarity">
    <text evidence="3">Belongs to the CFAP36 family.</text>
</comment>
<evidence type="ECO:0000313" key="13">
    <source>
        <dbReference type="RefSeq" id="XP_035680675.1"/>
    </source>
</evidence>
<keyword evidence="8" id="KW-0966">Cell projection</keyword>